<dbReference type="PRINTS" id="PR01438">
    <property type="entry name" value="UNVRSLSTRESS"/>
</dbReference>
<sequence length="280" mass="32196">MKRILFPTDFSEASNNAFVYALKLADAIKAELITLHAYELPQLHMGGLPNTLKEVYDSIELENFENFKDQIPLLREIAEKHKLGHVKISNILKHGDLIWTIKKVTKEENIDYVVMGTKGATGLKETFLGSNTGSVMTELEAYVIGVPQSSEYNGIQNIVFTTRFREKDLKALKKVIKLAKLFDAKVHCLYVKTKKTDVNPVIIEDWKFLLKDEKVVFHIIEDENVQQTILRFVDSYNVDMLAMLNYKRGFFEELFKQSLTQKLSYHVQIPLLAIHESSLE</sequence>
<reference evidence="4" key="1">
    <citation type="submission" date="2019-01" db="EMBL/GenBank/DDBJ databases">
        <title>Cytophagaceae bacterium strain CAR-16.</title>
        <authorList>
            <person name="Chen W.-M."/>
        </authorList>
    </citation>
    <scope>NUCLEOTIDE SEQUENCE [LARGE SCALE GENOMIC DNA]</scope>
    <source>
        <strain evidence="4">ICH-30</strain>
    </source>
</reference>
<evidence type="ECO:0000256" key="1">
    <source>
        <dbReference type="ARBA" id="ARBA00008791"/>
    </source>
</evidence>
<dbReference type="EMBL" id="SBKQ01000007">
    <property type="protein sequence ID" value="RXR32142.1"/>
    <property type="molecule type" value="Genomic_DNA"/>
</dbReference>
<dbReference type="PANTHER" id="PTHR46268:SF6">
    <property type="entry name" value="UNIVERSAL STRESS PROTEIN UP12"/>
    <property type="match status" value="1"/>
</dbReference>
<dbReference type="SUPFAM" id="SSF52402">
    <property type="entry name" value="Adenine nucleotide alpha hydrolases-like"/>
    <property type="match status" value="2"/>
</dbReference>
<dbReference type="PANTHER" id="PTHR46268">
    <property type="entry name" value="STRESS RESPONSE PROTEIN NHAX"/>
    <property type="match status" value="1"/>
</dbReference>
<dbReference type="RefSeq" id="WP_129464258.1">
    <property type="nucleotide sequence ID" value="NZ_JACSXZ010000001.1"/>
</dbReference>
<dbReference type="Gene3D" id="3.40.50.620">
    <property type="entry name" value="HUPs"/>
    <property type="match status" value="2"/>
</dbReference>
<evidence type="ECO:0000259" key="2">
    <source>
        <dbReference type="Pfam" id="PF00582"/>
    </source>
</evidence>
<dbReference type="InterPro" id="IPR006016">
    <property type="entry name" value="UspA"/>
</dbReference>
<feature type="domain" description="UspA" evidence="2">
    <location>
        <begin position="156"/>
        <end position="275"/>
    </location>
</feature>
<evidence type="ECO:0000313" key="4">
    <source>
        <dbReference type="Proteomes" id="UP000289734"/>
    </source>
</evidence>
<dbReference type="OrthoDB" id="9788959at2"/>
<dbReference type="InterPro" id="IPR006015">
    <property type="entry name" value="Universal_stress_UspA"/>
</dbReference>
<dbReference type="Pfam" id="PF00582">
    <property type="entry name" value="Usp"/>
    <property type="match status" value="2"/>
</dbReference>
<keyword evidence="4" id="KW-1185">Reference proteome</keyword>
<dbReference type="CDD" id="cd00293">
    <property type="entry name" value="USP-like"/>
    <property type="match status" value="2"/>
</dbReference>
<name>A0A4Q1KQI4_9FLAO</name>
<dbReference type="AlphaFoldDB" id="A0A4Q1KQI4"/>
<gene>
    <name evidence="3" type="ORF">EQG68_07830</name>
</gene>
<feature type="domain" description="UspA" evidence="2">
    <location>
        <begin position="1"/>
        <end position="139"/>
    </location>
</feature>
<dbReference type="Proteomes" id="UP000289734">
    <property type="component" value="Unassembled WGS sequence"/>
</dbReference>
<accession>A0A4Q1KQI4</accession>
<proteinExistence type="inferred from homology"/>
<evidence type="ECO:0000313" key="3">
    <source>
        <dbReference type="EMBL" id="RXR32142.1"/>
    </source>
</evidence>
<dbReference type="InterPro" id="IPR014729">
    <property type="entry name" value="Rossmann-like_a/b/a_fold"/>
</dbReference>
<organism evidence="3 4">
    <name type="scientific">Flavobacterium piscinae</name>
    <dbReference type="NCBI Taxonomy" id="2506424"/>
    <lineage>
        <taxon>Bacteria</taxon>
        <taxon>Pseudomonadati</taxon>
        <taxon>Bacteroidota</taxon>
        <taxon>Flavobacteriia</taxon>
        <taxon>Flavobacteriales</taxon>
        <taxon>Flavobacteriaceae</taxon>
        <taxon>Flavobacterium</taxon>
    </lineage>
</organism>
<comment type="similarity">
    <text evidence="1">Belongs to the universal stress protein A family.</text>
</comment>
<comment type="caution">
    <text evidence="3">The sequence shown here is derived from an EMBL/GenBank/DDBJ whole genome shotgun (WGS) entry which is preliminary data.</text>
</comment>
<protein>
    <submittedName>
        <fullName evidence="3">Universal stress protein</fullName>
    </submittedName>
</protein>